<dbReference type="AlphaFoldDB" id="A0A0J8UFH0"/>
<dbReference type="RefSeq" id="WP_048895596.1">
    <property type="nucleotide sequence ID" value="NZ_LFOD01000003.1"/>
</dbReference>
<dbReference type="Proteomes" id="UP000037594">
    <property type="component" value="Unassembled WGS sequence"/>
</dbReference>
<organism evidence="1 2">
    <name type="scientific">Mycolicibacterium conceptionense</name>
    <dbReference type="NCBI Taxonomy" id="451644"/>
    <lineage>
        <taxon>Bacteria</taxon>
        <taxon>Bacillati</taxon>
        <taxon>Actinomycetota</taxon>
        <taxon>Actinomycetes</taxon>
        <taxon>Mycobacteriales</taxon>
        <taxon>Mycobacteriaceae</taxon>
        <taxon>Mycolicibacterium</taxon>
    </lineage>
</organism>
<accession>A0A0J8UFH0</accession>
<protein>
    <submittedName>
        <fullName evidence="1">Uncharacterized protein</fullName>
    </submittedName>
</protein>
<evidence type="ECO:0000313" key="1">
    <source>
        <dbReference type="EMBL" id="KMV19652.1"/>
    </source>
</evidence>
<sequence length="97" mass="10840">MSTAVVVVHLTVEPGEPQLTEASRVSREGRADLWLHGEDRVRGHWDHVGAGDTAVGVARRHGLDPVTENPYAREIDAAYADERDDPRWIVTFEIEEP</sequence>
<comment type="caution">
    <text evidence="1">The sequence shown here is derived from an EMBL/GenBank/DDBJ whole genome shotgun (WGS) entry which is preliminary data.</text>
</comment>
<proteinExistence type="predicted"/>
<evidence type="ECO:0000313" key="2">
    <source>
        <dbReference type="Proteomes" id="UP000037594"/>
    </source>
</evidence>
<gene>
    <name evidence="1" type="ORF">ACT17_06345</name>
</gene>
<reference evidence="1 2" key="1">
    <citation type="submission" date="2015-06" db="EMBL/GenBank/DDBJ databases">
        <title>Genome sequence of Mycobacterium conceptionense strain MLE.</title>
        <authorList>
            <person name="Greninger A.L."/>
            <person name="Cunningham G."/>
            <person name="Chiu C.Y."/>
            <person name="Miller S."/>
        </authorList>
    </citation>
    <scope>NUCLEOTIDE SEQUENCE [LARGE SCALE GENOMIC DNA]</scope>
    <source>
        <strain evidence="1 2">MLE</strain>
    </source>
</reference>
<dbReference type="PATRIC" id="fig|451644.5.peg.1295"/>
<name>A0A0J8UFH0_9MYCO</name>
<dbReference type="EMBL" id="LFOD01000003">
    <property type="protein sequence ID" value="KMV19652.1"/>
    <property type="molecule type" value="Genomic_DNA"/>
</dbReference>